<organism evidence="2 3">
    <name type="scientific">Moritella marina ATCC 15381</name>
    <dbReference type="NCBI Taxonomy" id="1202962"/>
    <lineage>
        <taxon>Bacteria</taxon>
        <taxon>Pseudomonadati</taxon>
        <taxon>Pseudomonadota</taxon>
        <taxon>Gammaproteobacteria</taxon>
        <taxon>Alteromonadales</taxon>
        <taxon>Moritellaceae</taxon>
        <taxon>Moritella</taxon>
    </lineage>
</organism>
<dbReference type="EMBL" id="CP044399">
    <property type="protein sequence ID" value="QFI37199.1"/>
    <property type="molecule type" value="Genomic_DNA"/>
</dbReference>
<dbReference type="AlphaFoldDB" id="A0A5J6WGL8"/>
<gene>
    <name evidence="2" type="ORF">FR932_04840</name>
</gene>
<reference evidence="2 3" key="1">
    <citation type="submission" date="2019-09" db="EMBL/GenBank/DDBJ databases">
        <title>Hybrid Assembly of the complete Genome of the Deep-Sea Bacterium Moritella marina from long Nanopore and Illumina reads.</title>
        <authorList>
            <person name="Magin S."/>
            <person name="Georgoulis A."/>
            <person name="Papadimitriou K."/>
            <person name="Iliakis G."/>
            <person name="Vorgias C.E."/>
        </authorList>
    </citation>
    <scope>NUCLEOTIDE SEQUENCE [LARGE SCALE GENOMIC DNA]</scope>
    <source>
        <strain evidence="2 3">MP-1</strain>
    </source>
</reference>
<evidence type="ECO:0000313" key="2">
    <source>
        <dbReference type="EMBL" id="QFI37199.1"/>
    </source>
</evidence>
<feature type="signal peptide" evidence="1">
    <location>
        <begin position="1"/>
        <end position="19"/>
    </location>
</feature>
<keyword evidence="1" id="KW-0732">Signal</keyword>
<dbReference type="OrthoDB" id="5565855at2"/>
<proteinExistence type="predicted"/>
<dbReference type="Proteomes" id="UP000327424">
    <property type="component" value="Chromosome"/>
</dbReference>
<evidence type="ECO:0000313" key="3">
    <source>
        <dbReference type="Proteomes" id="UP000327424"/>
    </source>
</evidence>
<dbReference type="PROSITE" id="PS51257">
    <property type="entry name" value="PROKAR_LIPOPROTEIN"/>
    <property type="match status" value="1"/>
</dbReference>
<evidence type="ECO:0000256" key="1">
    <source>
        <dbReference type="SAM" id="SignalP"/>
    </source>
</evidence>
<dbReference type="RefSeq" id="WP_019442827.1">
    <property type="nucleotide sequence ID" value="NZ_ALOE01000037.1"/>
</dbReference>
<keyword evidence="3" id="KW-1185">Reference proteome</keyword>
<dbReference type="KEGG" id="mmaa:FR932_04840"/>
<accession>A0A5J6WGL8</accession>
<protein>
    <submittedName>
        <fullName evidence="2">Uncharacterized protein</fullName>
    </submittedName>
</protein>
<name>A0A5J6WGL8_MORMI</name>
<sequence>MMRVIKLILITAFSTIVIGCSNSSKSEMTTVTEDTILAATEVKPQICTHAWYSEIDSQLITGDGQGHGPDLGSQEWRSVIEFKLGIRGDANVPARHSTLWCDYINRLSTTR</sequence>
<feature type="chain" id="PRO_5023812891" evidence="1">
    <location>
        <begin position="20"/>
        <end position="111"/>
    </location>
</feature>